<comment type="caution">
    <text evidence="3">The sequence shown here is derived from an EMBL/GenBank/DDBJ whole genome shotgun (WGS) entry which is preliminary data.</text>
</comment>
<evidence type="ECO:0000313" key="4">
    <source>
        <dbReference type="Proteomes" id="UP001487740"/>
    </source>
</evidence>
<feature type="region of interest" description="Disordered" evidence="1">
    <location>
        <begin position="181"/>
        <end position="243"/>
    </location>
</feature>
<feature type="domain" description="Ig-like" evidence="2">
    <location>
        <begin position="35"/>
        <end position="123"/>
    </location>
</feature>
<dbReference type="PANTHER" id="PTHR23278:SF19">
    <property type="entry name" value="OBSCURIN"/>
    <property type="match status" value="1"/>
</dbReference>
<sequence>MTGAPWWRWWRSGVPRHACPAILPPPHQGGDVLLVLWYKNASVTPVYSYDSREPLGQAGEAGGRARQWGDEAAWGVEQRAWFDTSSSPAHLLVRNTTGRDEGNYRCKVHFKGSPSWSQRITLSVEGQGEAIGRQGAVSEESAREVLEVTGMGLALPQQDTTLRTLSQASFSVRGIFPLRRAHSVSSSPTDPPGFPKLQDESGQRLEGPIGPYEDGTVVRMLCRSSGGHGSIKGRRETQVDQRR</sequence>
<feature type="compositionally biased region" description="Basic and acidic residues" evidence="1">
    <location>
        <begin position="233"/>
        <end position="243"/>
    </location>
</feature>
<keyword evidence="4" id="KW-1185">Reference proteome</keyword>
<protein>
    <recommendedName>
        <fullName evidence="2">Ig-like domain-containing protein</fullName>
    </recommendedName>
</protein>
<dbReference type="AlphaFoldDB" id="A0AAW0U4J1"/>
<accession>A0AAW0U4J1</accession>
<reference evidence="3 4" key="1">
    <citation type="submission" date="2023-03" db="EMBL/GenBank/DDBJ databases">
        <title>High-quality genome of Scylla paramamosain provides insights in environmental adaptation.</title>
        <authorList>
            <person name="Zhang L."/>
        </authorList>
    </citation>
    <scope>NUCLEOTIDE SEQUENCE [LARGE SCALE GENOMIC DNA]</scope>
    <source>
        <strain evidence="3">LZ_2023a</strain>
        <tissue evidence="3">Muscle</tissue>
    </source>
</reference>
<organism evidence="3 4">
    <name type="scientific">Scylla paramamosain</name>
    <name type="common">Mud crab</name>
    <dbReference type="NCBI Taxonomy" id="85552"/>
    <lineage>
        <taxon>Eukaryota</taxon>
        <taxon>Metazoa</taxon>
        <taxon>Ecdysozoa</taxon>
        <taxon>Arthropoda</taxon>
        <taxon>Crustacea</taxon>
        <taxon>Multicrustacea</taxon>
        <taxon>Malacostraca</taxon>
        <taxon>Eumalacostraca</taxon>
        <taxon>Eucarida</taxon>
        <taxon>Decapoda</taxon>
        <taxon>Pleocyemata</taxon>
        <taxon>Brachyura</taxon>
        <taxon>Eubrachyura</taxon>
        <taxon>Portunoidea</taxon>
        <taxon>Portunidae</taxon>
        <taxon>Portuninae</taxon>
        <taxon>Scylla</taxon>
    </lineage>
</organism>
<evidence type="ECO:0000256" key="1">
    <source>
        <dbReference type="SAM" id="MobiDB-lite"/>
    </source>
</evidence>
<evidence type="ECO:0000313" key="3">
    <source>
        <dbReference type="EMBL" id="KAK8394436.1"/>
    </source>
</evidence>
<evidence type="ECO:0000259" key="2">
    <source>
        <dbReference type="PROSITE" id="PS50835"/>
    </source>
</evidence>
<dbReference type="EMBL" id="JARAKH010000019">
    <property type="protein sequence ID" value="KAK8394436.1"/>
    <property type="molecule type" value="Genomic_DNA"/>
</dbReference>
<dbReference type="PANTHER" id="PTHR23278">
    <property type="entry name" value="SIDESTEP PROTEIN"/>
    <property type="match status" value="1"/>
</dbReference>
<name>A0AAW0U4J1_SCYPA</name>
<dbReference type="SUPFAM" id="SSF48726">
    <property type="entry name" value="Immunoglobulin"/>
    <property type="match status" value="1"/>
</dbReference>
<dbReference type="PROSITE" id="PS50835">
    <property type="entry name" value="IG_LIKE"/>
    <property type="match status" value="1"/>
</dbReference>
<dbReference type="Proteomes" id="UP001487740">
    <property type="component" value="Unassembled WGS sequence"/>
</dbReference>
<dbReference type="InterPro" id="IPR036179">
    <property type="entry name" value="Ig-like_dom_sf"/>
</dbReference>
<dbReference type="Gene3D" id="2.60.40.10">
    <property type="entry name" value="Immunoglobulins"/>
    <property type="match status" value="1"/>
</dbReference>
<dbReference type="InterPro" id="IPR013783">
    <property type="entry name" value="Ig-like_fold"/>
</dbReference>
<dbReference type="InterPro" id="IPR007110">
    <property type="entry name" value="Ig-like_dom"/>
</dbReference>
<proteinExistence type="predicted"/>
<gene>
    <name evidence="3" type="ORF">O3P69_006553</name>
</gene>